<keyword evidence="1" id="KW-0472">Membrane</keyword>
<protein>
    <recommendedName>
        <fullName evidence="4">Coagulation factor 5/8 type domain protein</fullName>
    </recommendedName>
</protein>
<dbReference type="Gene3D" id="2.60.40.10">
    <property type="entry name" value="Immunoglobulins"/>
    <property type="match status" value="1"/>
</dbReference>
<dbReference type="eggNOG" id="COG4733">
    <property type="taxonomic scope" value="Bacteria"/>
</dbReference>
<dbReference type="InterPro" id="IPR003961">
    <property type="entry name" value="FN3_dom"/>
</dbReference>
<feature type="transmembrane region" description="Helical" evidence="1">
    <location>
        <begin position="490"/>
        <end position="510"/>
    </location>
</feature>
<gene>
    <name evidence="2" type="ORF">Bccel_3489</name>
</gene>
<dbReference type="InterPro" id="IPR008979">
    <property type="entry name" value="Galactose-bd-like_sf"/>
</dbReference>
<dbReference type="STRING" id="398512.Bccel_3489"/>
<evidence type="ECO:0000256" key="1">
    <source>
        <dbReference type="SAM" id="Phobius"/>
    </source>
</evidence>
<dbReference type="SUPFAM" id="SSF49265">
    <property type="entry name" value="Fibronectin type III"/>
    <property type="match status" value="1"/>
</dbReference>
<dbReference type="EMBL" id="LGTC01000001">
    <property type="protein sequence ID" value="KNY28215.1"/>
    <property type="molecule type" value="Genomic_DNA"/>
</dbReference>
<dbReference type="AlphaFoldDB" id="A0A0L6JRB8"/>
<keyword evidence="1" id="KW-1133">Transmembrane helix</keyword>
<dbReference type="Gene3D" id="2.60.120.260">
    <property type="entry name" value="Galactose-binding domain-like"/>
    <property type="match status" value="2"/>
</dbReference>
<sequence>MKKRIIALLKISICTIIIIFLNSICVNSAGWSYQPDIAGARIRSSPVDEGIASDCFDGDINTYARTAKVNPAWVQIEYPERVEISNAKVSLGKPGYYDTVYDWWLECADSQVDMDNKTNSYRLVISKKSTTIDSIWDEMELSTPVTRKIWRFTLKAIGEDSVQIPELQLWSDYQGINLDLMSFIKSKDIKVQVDNVINNNVNAAFDGNPTTFFAGKSNPTNVVVDMGDLSVMINRIRFFVGKDKGSHETDRLVLEAADSINDLNSKSGTYKLVYAKGMDLDFESHANIILSIPVKKRFWRFHVSRVDSKQPPNISQIELWADKRYCDYPPSSPAHLNITERKENYCVLEWSSIKDATGNVIYQVFRDNKLIGTTSACKFKDIGLNPQKSYLYNIKAYNILRKLSERSPSAEAMSVAVQTEVISVTIAPTEIGGIITTPIQTTDDVVAVTDRSQAFSTMETKPTAIVQKGNNDKESESEVSQSGITLKTKIILSIFVVIIAFLGWFIMATIKMKKKIHINQKKREAELDTIKQLLMEEKTDHVIDLLEKKDNGRK</sequence>
<evidence type="ECO:0000313" key="2">
    <source>
        <dbReference type="EMBL" id="KNY28215.1"/>
    </source>
</evidence>
<comment type="caution">
    <text evidence="2">The sequence shown here is derived from an EMBL/GenBank/DDBJ whole genome shotgun (WGS) entry which is preliminary data.</text>
</comment>
<dbReference type="Proteomes" id="UP000036923">
    <property type="component" value="Unassembled WGS sequence"/>
</dbReference>
<dbReference type="InterPro" id="IPR013783">
    <property type="entry name" value="Ig-like_fold"/>
</dbReference>
<dbReference type="RefSeq" id="WP_036944659.1">
    <property type="nucleotide sequence ID" value="NZ_JQKC01000033.1"/>
</dbReference>
<keyword evidence="3" id="KW-1185">Reference proteome</keyword>
<accession>A0A0L6JRB8</accession>
<dbReference type="InterPro" id="IPR036116">
    <property type="entry name" value="FN3_sf"/>
</dbReference>
<reference evidence="3" key="1">
    <citation type="submission" date="2015-07" db="EMBL/GenBank/DDBJ databases">
        <title>Near-Complete Genome Sequence of the Cellulolytic Bacterium Bacteroides (Pseudobacteroides) cellulosolvens ATCC 35603.</title>
        <authorList>
            <person name="Dassa B."/>
            <person name="Utturkar S.M."/>
            <person name="Klingeman D.M."/>
            <person name="Hurt R.A."/>
            <person name="Keller M."/>
            <person name="Xu J."/>
            <person name="Reddy Y.H.K."/>
            <person name="Borovok I."/>
            <person name="Grinberg I.R."/>
            <person name="Lamed R."/>
            <person name="Zhivin O."/>
            <person name="Bayer E.A."/>
            <person name="Brown S.D."/>
        </authorList>
    </citation>
    <scope>NUCLEOTIDE SEQUENCE [LARGE SCALE GENOMIC DNA]</scope>
    <source>
        <strain evidence="3">DSM 2933</strain>
    </source>
</reference>
<feature type="transmembrane region" description="Helical" evidence="1">
    <location>
        <begin position="7"/>
        <end position="33"/>
    </location>
</feature>
<proteinExistence type="predicted"/>
<dbReference type="OrthoDB" id="2109325at2"/>
<evidence type="ECO:0000313" key="3">
    <source>
        <dbReference type="Proteomes" id="UP000036923"/>
    </source>
</evidence>
<organism evidence="2 3">
    <name type="scientific">Pseudobacteroides cellulosolvens ATCC 35603 = DSM 2933</name>
    <dbReference type="NCBI Taxonomy" id="398512"/>
    <lineage>
        <taxon>Bacteria</taxon>
        <taxon>Bacillati</taxon>
        <taxon>Bacillota</taxon>
        <taxon>Clostridia</taxon>
        <taxon>Eubacteriales</taxon>
        <taxon>Oscillospiraceae</taxon>
        <taxon>Pseudobacteroides</taxon>
    </lineage>
</organism>
<dbReference type="CDD" id="cd00063">
    <property type="entry name" value="FN3"/>
    <property type="match status" value="1"/>
</dbReference>
<name>A0A0L6JRB8_9FIRM</name>
<evidence type="ECO:0008006" key="4">
    <source>
        <dbReference type="Google" id="ProtNLM"/>
    </source>
</evidence>
<dbReference type="SUPFAM" id="SSF49785">
    <property type="entry name" value="Galactose-binding domain-like"/>
    <property type="match status" value="1"/>
</dbReference>
<keyword evidence="1" id="KW-0812">Transmembrane</keyword>